<dbReference type="Proteomes" id="UP001300502">
    <property type="component" value="Unassembled WGS sequence"/>
</dbReference>
<dbReference type="Pfam" id="PF04371">
    <property type="entry name" value="PAD_porph"/>
    <property type="match status" value="1"/>
</dbReference>
<dbReference type="GO" id="GO:0047632">
    <property type="term" value="F:agmatine deiminase activity"/>
    <property type="evidence" value="ECO:0007669"/>
    <property type="project" value="TreeGrafter"/>
</dbReference>
<accession>A0AAV9IDF5</accession>
<dbReference type="GO" id="GO:0009446">
    <property type="term" value="P:putrescine biosynthetic process"/>
    <property type="evidence" value="ECO:0007669"/>
    <property type="project" value="InterPro"/>
</dbReference>
<organism evidence="2 3">
    <name type="scientific">Galdieria yellowstonensis</name>
    <dbReference type="NCBI Taxonomy" id="3028027"/>
    <lineage>
        <taxon>Eukaryota</taxon>
        <taxon>Rhodophyta</taxon>
        <taxon>Bangiophyceae</taxon>
        <taxon>Galdieriales</taxon>
        <taxon>Galdieriaceae</taxon>
        <taxon>Galdieria</taxon>
    </lineage>
</organism>
<protein>
    <recommendedName>
        <fullName evidence="4">Agmatine deiminase</fullName>
    </recommendedName>
</protein>
<sequence length="190" mass="21458">MAKNPNWSRDRIEKELKRYLGVEKIIWLPLGVYGDNDTNGHVDNLCVFVAPAKVVIHWTDDKTDSQYKRSLRALRILETSKDAKGRSLSVYKLPAPGPCYRTEVEAAGVVSTKEAIRRKPNERLVASYVNFYFANNVLIMPSFGEPWDSKAKEVFQTVAPNRQIRQVAGREIILGGGGIHYITQQQPQGN</sequence>
<comment type="caution">
    <text evidence="2">The sequence shown here is derived from an EMBL/GenBank/DDBJ whole genome shotgun (WGS) entry which is preliminary data.</text>
</comment>
<dbReference type="Gene3D" id="3.75.10.10">
    <property type="entry name" value="L-arginine/glycine Amidinotransferase, Chain A"/>
    <property type="match status" value="1"/>
</dbReference>
<gene>
    <name evidence="2" type="ORF">GAYE_SCF12G3315</name>
</gene>
<evidence type="ECO:0000256" key="1">
    <source>
        <dbReference type="ARBA" id="ARBA00022801"/>
    </source>
</evidence>
<keyword evidence="3" id="KW-1185">Reference proteome</keyword>
<evidence type="ECO:0000313" key="2">
    <source>
        <dbReference type="EMBL" id="KAK4525407.1"/>
    </source>
</evidence>
<proteinExistence type="predicted"/>
<dbReference type="PANTHER" id="PTHR31377">
    <property type="entry name" value="AGMATINE DEIMINASE-RELATED"/>
    <property type="match status" value="1"/>
</dbReference>
<dbReference type="EMBL" id="JANCYU010000030">
    <property type="protein sequence ID" value="KAK4525407.1"/>
    <property type="molecule type" value="Genomic_DNA"/>
</dbReference>
<evidence type="ECO:0008006" key="4">
    <source>
        <dbReference type="Google" id="ProtNLM"/>
    </source>
</evidence>
<dbReference type="InterPro" id="IPR007466">
    <property type="entry name" value="Peptidyl-Arg-deiminase_porph"/>
</dbReference>
<dbReference type="AlphaFoldDB" id="A0AAV9IDF5"/>
<dbReference type="SUPFAM" id="SSF55909">
    <property type="entry name" value="Pentein"/>
    <property type="match status" value="1"/>
</dbReference>
<name>A0AAV9IDF5_9RHOD</name>
<dbReference type="PANTHER" id="PTHR31377:SF2">
    <property type="entry name" value="AGMATINE DEIMINASE"/>
    <property type="match status" value="1"/>
</dbReference>
<reference evidence="2 3" key="1">
    <citation type="submission" date="2022-07" db="EMBL/GenBank/DDBJ databases">
        <title>Genome-wide signatures of adaptation to extreme environments.</title>
        <authorList>
            <person name="Cho C.H."/>
            <person name="Yoon H.S."/>
        </authorList>
    </citation>
    <scope>NUCLEOTIDE SEQUENCE [LARGE SCALE GENOMIC DNA]</scope>
    <source>
        <strain evidence="2 3">108.79 E11</strain>
    </source>
</reference>
<keyword evidence="1" id="KW-0378">Hydrolase</keyword>
<evidence type="ECO:0000313" key="3">
    <source>
        <dbReference type="Proteomes" id="UP001300502"/>
    </source>
</evidence>
<dbReference type="GO" id="GO:0004668">
    <property type="term" value="F:protein-arginine deiminase activity"/>
    <property type="evidence" value="ECO:0007669"/>
    <property type="project" value="InterPro"/>
</dbReference>